<keyword evidence="8" id="KW-1185">Reference proteome</keyword>
<dbReference type="SUPFAM" id="SSF81321">
    <property type="entry name" value="Family A G protein-coupled receptor-like"/>
    <property type="match status" value="1"/>
</dbReference>
<evidence type="ECO:0000256" key="1">
    <source>
        <dbReference type="ARBA" id="ARBA00004141"/>
    </source>
</evidence>
<name>A0A2K8Z4A8_9BACT</name>
<feature type="transmembrane region" description="Helical" evidence="6">
    <location>
        <begin position="20"/>
        <end position="42"/>
    </location>
</feature>
<dbReference type="KEGG" id="spir:CWM47_24345"/>
<dbReference type="Gene3D" id="1.20.1070.10">
    <property type="entry name" value="Rhodopsin 7-helix transmembrane proteins"/>
    <property type="match status" value="1"/>
</dbReference>
<feature type="transmembrane region" description="Helical" evidence="6">
    <location>
        <begin position="140"/>
        <end position="158"/>
    </location>
</feature>
<dbReference type="Proteomes" id="UP000232883">
    <property type="component" value="Chromosome"/>
</dbReference>
<feature type="transmembrane region" description="Helical" evidence="6">
    <location>
        <begin position="231"/>
        <end position="254"/>
    </location>
</feature>
<feature type="transmembrane region" description="Helical" evidence="6">
    <location>
        <begin position="170"/>
        <end position="191"/>
    </location>
</feature>
<dbReference type="SMART" id="SM01021">
    <property type="entry name" value="Bac_rhodopsin"/>
    <property type="match status" value="1"/>
</dbReference>
<dbReference type="OrthoDB" id="30586at2"/>
<evidence type="ECO:0000256" key="3">
    <source>
        <dbReference type="ARBA" id="ARBA00022692"/>
    </source>
</evidence>
<evidence type="ECO:0000256" key="2">
    <source>
        <dbReference type="ARBA" id="ARBA00008130"/>
    </source>
</evidence>
<feature type="transmembrane region" description="Helical" evidence="6">
    <location>
        <begin position="54"/>
        <end position="72"/>
    </location>
</feature>
<evidence type="ECO:0000313" key="8">
    <source>
        <dbReference type="Proteomes" id="UP000232883"/>
    </source>
</evidence>
<dbReference type="InterPro" id="IPR001425">
    <property type="entry name" value="Arc/bac/fun_rhodopsins"/>
</dbReference>
<evidence type="ECO:0008006" key="9">
    <source>
        <dbReference type="Google" id="ProtNLM"/>
    </source>
</evidence>
<feature type="transmembrane region" description="Helical" evidence="6">
    <location>
        <begin position="203"/>
        <end position="225"/>
    </location>
</feature>
<evidence type="ECO:0000256" key="5">
    <source>
        <dbReference type="ARBA" id="ARBA00023136"/>
    </source>
</evidence>
<keyword evidence="5 6" id="KW-0472">Membrane</keyword>
<comment type="similarity">
    <text evidence="2">Belongs to the archaeal/bacterial/fungal opsin family.</text>
</comment>
<proteinExistence type="inferred from homology"/>
<gene>
    <name evidence="7" type="ORF">CWM47_24345</name>
</gene>
<comment type="subcellular location">
    <subcellularLocation>
        <location evidence="1">Membrane</location>
        <topology evidence="1">Multi-pass membrane protein</topology>
    </subcellularLocation>
</comment>
<reference evidence="7 8" key="1">
    <citation type="submission" date="2017-11" db="EMBL/GenBank/DDBJ databases">
        <title>Taxonomic description and genome sequences of Spirosoma HA7 sp. nov., isolated from pollen microhabitat of Corylus avellana.</title>
        <authorList>
            <person name="Ambika Manirajan B."/>
            <person name="Suarez C."/>
            <person name="Ratering S."/>
            <person name="Geissler-Plaum R."/>
            <person name="Cardinale M."/>
            <person name="Sylvia S."/>
        </authorList>
    </citation>
    <scope>NUCLEOTIDE SEQUENCE [LARGE SCALE GENOMIC DNA]</scope>
    <source>
        <strain evidence="7 8">HA7</strain>
    </source>
</reference>
<dbReference type="GO" id="GO:0016020">
    <property type="term" value="C:membrane"/>
    <property type="evidence" value="ECO:0007669"/>
    <property type="project" value="UniProtKB-SubCell"/>
</dbReference>
<dbReference type="EMBL" id="CP025096">
    <property type="protein sequence ID" value="AUD04700.1"/>
    <property type="molecule type" value="Genomic_DNA"/>
</dbReference>
<dbReference type="Pfam" id="PF01036">
    <property type="entry name" value="Bac_rhodopsin"/>
    <property type="match status" value="1"/>
</dbReference>
<keyword evidence="3 6" id="KW-0812">Transmembrane</keyword>
<evidence type="ECO:0000256" key="4">
    <source>
        <dbReference type="ARBA" id="ARBA00022989"/>
    </source>
</evidence>
<dbReference type="AlphaFoldDB" id="A0A2K8Z4A8"/>
<keyword evidence="4 6" id="KW-1133">Transmembrane helix</keyword>
<feature type="transmembrane region" description="Helical" evidence="6">
    <location>
        <begin position="108"/>
        <end position="128"/>
    </location>
</feature>
<sequence length="263" mass="29469">MEIADSFVPTAGVVGLLPMVTYFFLVVAMFVFIGLFVFSLAARKPVSSEQDRPVFLVTPVIAAVAGLTYYLIQVHYHDVLADLVTVPDGNDRQTLIRESYNAISQYRYMALFIITPLLAFQLLPLLQIQPGQYKRPFMKLLAGSSLMVFACYIGHQQLTFDNEIQAGPFAVWAFVALIIFGFLVVTVNRLWKELGGVTRSAFRFSALILAACWTIYFLGYFLTLAPIDANWIQLVFTLADMASILGVSLILYLFSTNRWSTSL</sequence>
<accession>A0A2K8Z4A8</accession>
<evidence type="ECO:0000313" key="7">
    <source>
        <dbReference type="EMBL" id="AUD04700.1"/>
    </source>
</evidence>
<dbReference type="RefSeq" id="WP_100990796.1">
    <property type="nucleotide sequence ID" value="NZ_CP025096.1"/>
</dbReference>
<evidence type="ECO:0000256" key="6">
    <source>
        <dbReference type="SAM" id="Phobius"/>
    </source>
</evidence>
<protein>
    <recommendedName>
        <fullName evidence="9">Rhodopsin</fullName>
    </recommendedName>
</protein>
<organism evidence="7 8">
    <name type="scientific">Spirosoma pollinicola</name>
    <dbReference type="NCBI Taxonomy" id="2057025"/>
    <lineage>
        <taxon>Bacteria</taxon>
        <taxon>Pseudomonadati</taxon>
        <taxon>Bacteroidota</taxon>
        <taxon>Cytophagia</taxon>
        <taxon>Cytophagales</taxon>
        <taxon>Cytophagaceae</taxon>
        <taxon>Spirosoma</taxon>
    </lineage>
</organism>